<dbReference type="EMBL" id="RRCO01000001">
    <property type="protein sequence ID" value="RRJ27073.1"/>
    <property type="molecule type" value="Genomic_DNA"/>
</dbReference>
<keyword evidence="2" id="KW-1185">Reference proteome</keyword>
<evidence type="ECO:0000313" key="1">
    <source>
        <dbReference type="EMBL" id="RRJ27073.1"/>
    </source>
</evidence>
<dbReference type="AlphaFoldDB" id="A0A3P3R3A8"/>
<gene>
    <name evidence="1" type="ORF">EHV10_03465</name>
</gene>
<evidence type="ECO:0000313" key="2">
    <source>
        <dbReference type="Proteomes" id="UP000272490"/>
    </source>
</evidence>
<dbReference type="Proteomes" id="UP000272490">
    <property type="component" value="Unassembled WGS sequence"/>
</dbReference>
<proteinExistence type="predicted"/>
<comment type="caution">
    <text evidence="1">The sequence shown here is derived from an EMBL/GenBank/DDBJ whole genome shotgun (WGS) entry which is preliminary data.</text>
</comment>
<dbReference type="RefSeq" id="WP_128673420.1">
    <property type="nucleotide sequence ID" value="NZ_RRCO01000001.1"/>
</dbReference>
<protein>
    <submittedName>
        <fullName evidence="1">Uncharacterized protein</fullName>
    </submittedName>
</protein>
<sequence length="69" mass="8099">MVKDKYIEQTEDKMDAGDTYKNNYNGKTDTKAKKEGYSTPDTIFKDRNMVKQKLGQWYYISKCIILGTF</sequence>
<accession>A0A3P3R3A8</accession>
<organism evidence="1 2">
    <name type="scientific">Lachnoanaerobaculum gingivalis</name>
    <dbReference type="NCBI Taxonomy" id="2490855"/>
    <lineage>
        <taxon>Bacteria</taxon>
        <taxon>Bacillati</taxon>
        <taxon>Bacillota</taxon>
        <taxon>Clostridia</taxon>
        <taxon>Lachnospirales</taxon>
        <taxon>Lachnospiraceae</taxon>
        <taxon>Lachnoanaerobaculum</taxon>
    </lineage>
</organism>
<reference evidence="1 2" key="1">
    <citation type="submission" date="2018-11" db="EMBL/GenBank/DDBJ databases">
        <title>Genome sequencing of Lachnoanaerobaculum sp. KCOM 2030 (= ChDC B114).</title>
        <authorList>
            <person name="Kook J.-K."/>
            <person name="Park S.-N."/>
            <person name="Lim Y.K."/>
        </authorList>
    </citation>
    <scope>NUCLEOTIDE SEQUENCE [LARGE SCALE GENOMIC DNA]</scope>
    <source>
        <strain evidence="1 2">KCOM 2030</strain>
    </source>
</reference>
<name>A0A3P3R3A8_9FIRM</name>